<dbReference type="InterPro" id="IPR002885">
    <property type="entry name" value="PPR_rpt"/>
</dbReference>
<dbReference type="FunFam" id="1.25.40.10:FF:000344">
    <property type="entry name" value="Pentatricopeptide repeat-containing protein"/>
    <property type="match status" value="1"/>
</dbReference>
<evidence type="ECO:0000313" key="5">
    <source>
        <dbReference type="EMBL" id="KAI5075882.1"/>
    </source>
</evidence>
<dbReference type="GO" id="GO:0009451">
    <property type="term" value="P:RNA modification"/>
    <property type="evidence" value="ECO:0007669"/>
    <property type="project" value="InterPro"/>
</dbReference>
<reference evidence="5" key="1">
    <citation type="submission" date="2021-01" db="EMBL/GenBank/DDBJ databases">
        <title>Adiantum capillus-veneris genome.</title>
        <authorList>
            <person name="Fang Y."/>
            <person name="Liao Q."/>
        </authorList>
    </citation>
    <scope>NUCLEOTIDE SEQUENCE</scope>
    <source>
        <strain evidence="5">H3</strain>
        <tissue evidence="5">Leaf</tissue>
    </source>
</reference>
<feature type="region of interest" description="Disordered" evidence="3">
    <location>
        <begin position="1"/>
        <end position="20"/>
    </location>
</feature>
<evidence type="ECO:0000256" key="1">
    <source>
        <dbReference type="ARBA" id="ARBA00022737"/>
    </source>
</evidence>
<organism evidence="5 6">
    <name type="scientific">Adiantum capillus-veneris</name>
    <name type="common">Maidenhair fern</name>
    <dbReference type="NCBI Taxonomy" id="13818"/>
    <lineage>
        <taxon>Eukaryota</taxon>
        <taxon>Viridiplantae</taxon>
        <taxon>Streptophyta</taxon>
        <taxon>Embryophyta</taxon>
        <taxon>Tracheophyta</taxon>
        <taxon>Polypodiopsida</taxon>
        <taxon>Polypodiidae</taxon>
        <taxon>Polypodiales</taxon>
        <taxon>Pteridineae</taxon>
        <taxon>Pteridaceae</taxon>
        <taxon>Vittarioideae</taxon>
        <taxon>Adiantum</taxon>
    </lineage>
</organism>
<dbReference type="Pfam" id="PF14432">
    <property type="entry name" value="DYW_deaminase"/>
    <property type="match status" value="1"/>
</dbReference>
<dbReference type="Gene3D" id="1.25.40.10">
    <property type="entry name" value="Tetratricopeptide repeat domain"/>
    <property type="match status" value="4"/>
</dbReference>
<proteinExistence type="predicted"/>
<feature type="repeat" description="PPR" evidence="2">
    <location>
        <begin position="291"/>
        <end position="325"/>
    </location>
</feature>
<evidence type="ECO:0000256" key="3">
    <source>
        <dbReference type="SAM" id="MobiDB-lite"/>
    </source>
</evidence>
<dbReference type="PROSITE" id="PS51375">
    <property type="entry name" value="PPR"/>
    <property type="match status" value="3"/>
</dbReference>
<dbReference type="Pfam" id="PF13041">
    <property type="entry name" value="PPR_2"/>
    <property type="match status" value="3"/>
</dbReference>
<feature type="domain" description="DYW" evidence="4">
    <location>
        <begin position="711"/>
        <end position="802"/>
    </location>
</feature>
<evidence type="ECO:0000256" key="2">
    <source>
        <dbReference type="PROSITE-ProRule" id="PRU00708"/>
    </source>
</evidence>
<dbReference type="FunFam" id="1.25.40.10:FF:000090">
    <property type="entry name" value="Pentatricopeptide repeat-containing protein, chloroplastic"/>
    <property type="match status" value="1"/>
</dbReference>
<dbReference type="GO" id="GO:0003723">
    <property type="term" value="F:RNA binding"/>
    <property type="evidence" value="ECO:0007669"/>
    <property type="project" value="InterPro"/>
</dbReference>
<dbReference type="InterPro" id="IPR032867">
    <property type="entry name" value="DYW_dom"/>
</dbReference>
<dbReference type="Pfam" id="PF20431">
    <property type="entry name" value="E_motif"/>
    <property type="match status" value="1"/>
</dbReference>
<dbReference type="InterPro" id="IPR011990">
    <property type="entry name" value="TPR-like_helical_dom_sf"/>
</dbReference>
<protein>
    <recommendedName>
        <fullName evidence="4">DYW domain-containing protein</fullName>
    </recommendedName>
</protein>
<dbReference type="InterPro" id="IPR046848">
    <property type="entry name" value="E_motif"/>
</dbReference>
<dbReference type="EMBL" id="JABFUD020000009">
    <property type="protein sequence ID" value="KAI5075882.1"/>
    <property type="molecule type" value="Genomic_DNA"/>
</dbReference>
<dbReference type="PANTHER" id="PTHR47926:SF382">
    <property type="entry name" value="PENTACOTRIPEPTIDE-REPEAT REGION OF PRORP DOMAIN-CONTAINING PROTEIN"/>
    <property type="match status" value="1"/>
</dbReference>
<sequence length="804" mass="89788">MAATIHQLPSSGMSKEDRKISRSKDFLWKEFFRDPSKWRDYREGKSSPNYPDFKLEATGEPLWMDSWRNPSWVHGELRRKGFIQEECQGSLRREHRSREPCRDTPSSEATEGNVKMENCCHPSGVSGSLGFTGHDTYGQLLSCEAAEEDRMISPSVGLLSTEFSRISSKRLRDCDHNVILRNRDSKHKVAGDPLWMNSWGNSSGVEGELRIRGFLREPYLDNASTTQVDLLVASLRICTRKKDLVKGTRIHHDLVQRQLVEKCSDALVTMYAKCGELVKAKTLLDSHKSKDVITWTALITGYARGGQGQSALDCLDHMQREGVLPDAVTYASALKACATLRAADRGKHIHEEIARQGMLQNCIVVGTALVDMYAKCGILSEARRVLEELPSRNVVSWSALVAGYAQEGETEQALNCLEQMRREGIAPNAVTYISTLKACGTIRDVKRGRHIHNEIKRQGLLQNNLTLGNALVDMYAKCGDVSEAHLVLKGLPARDVISWNTLIAGYAHEGRAEQALNCLEKMQHEGILPDAVTCASVLNVCSHLGLVEEGQVIFENMTTKYGVKPSLECYTCMIDLIGRAGHLQKAVRLIQDMPSSDYIFLWHALMGACQKWVDVHVGRWAFEQAVKLDGSEGSTYVLMANIYAEAGMEEEAKSIEAMRIRNKAWKKPGCSWWTDSSNVAHKFSVGDTKHAEDRSINVKLEEISHKLWHHGHSESLHRMSQNILSAAKSHLLCRHSEMLALACALTNAPQRDTIHITKDMGICGDCHVVISIISKIEVRTIVVTDTAYCHRFENGKCSCTGFVQ</sequence>
<dbReference type="AlphaFoldDB" id="A0A9D4UYR0"/>
<keyword evidence="1" id="KW-0677">Repeat</keyword>
<accession>A0A9D4UYR0</accession>
<keyword evidence="6" id="KW-1185">Reference proteome</keyword>
<name>A0A9D4UYR0_ADICA</name>
<evidence type="ECO:0000259" key="4">
    <source>
        <dbReference type="Pfam" id="PF14432"/>
    </source>
</evidence>
<dbReference type="PANTHER" id="PTHR47926">
    <property type="entry name" value="PENTATRICOPEPTIDE REPEAT-CONTAINING PROTEIN"/>
    <property type="match status" value="1"/>
</dbReference>
<feature type="repeat" description="PPR" evidence="2">
    <location>
        <begin position="495"/>
        <end position="529"/>
    </location>
</feature>
<dbReference type="NCBIfam" id="TIGR00756">
    <property type="entry name" value="PPR"/>
    <property type="match status" value="4"/>
</dbReference>
<feature type="repeat" description="PPR" evidence="2">
    <location>
        <begin position="393"/>
        <end position="427"/>
    </location>
</feature>
<dbReference type="Pfam" id="PF01535">
    <property type="entry name" value="PPR"/>
    <property type="match status" value="2"/>
</dbReference>
<dbReference type="InterPro" id="IPR046960">
    <property type="entry name" value="PPR_At4g14850-like_plant"/>
</dbReference>
<evidence type="ECO:0000313" key="6">
    <source>
        <dbReference type="Proteomes" id="UP000886520"/>
    </source>
</evidence>
<dbReference type="OrthoDB" id="185373at2759"/>
<dbReference type="Proteomes" id="UP000886520">
    <property type="component" value="Chromosome 9"/>
</dbReference>
<dbReference type="GO" id="GO:0008270">
    <property type="term" value="F:zinc ion binding"/>
    <property type="evidence" value="ECO:0007669"/>
    <property type="project" value="InterPro"/>
</dbReference>
<gene>
    <name evidence="5" type="ORF">GOP47_0009958</name>
</gene>
<comment type="caution">
    <text evidence="5">The sequence shown here is derived from an EMBL/GenBank/DDBJ whole genome shotgun (WGS) entry which is preliminary data.</text>
</comment>